<name>A0A1D6HK37_MAIZE</name>
<reference evidence="3" key="1">
    <citation type="submission" date="2015-12" db="EMBL/GenBank/DDBJ databases">
        <title>Update maize B73 reference genome by single molecule sequencing technologies.</title>
        <authorList>
            <consortium name="Maize Genome Sequencing Project"/>
            <person name="Ware D."/>
        </authorList>
    </citation>
    <scope>NUCLEOTIDE SEQUENCE [LARGE SCALE GENOMIC DNA]</scope>
    <source>
        <tissue evidence="3">Seedling</tissue>
    </source>
</reference>
<proteinExistence type="predicted"/>
<feature type="compositionally biased region" description="Basic residues" evidence="1">
    <location>
        <begin position="81"/>
        <end position="107"/>
    </location>
</feature>
<dbReference type="EMBL" id="CM007648">
    <property type="protein sequence ID" value="ONM13915.1"/>
    <property type="molecule type" value="Genomic_DNA"/>
</dbReference>
<accession>A0A1D6HK37</accession>
<protein>
    <submittedName>
        <fullName evidence="3">Uncharacterized protein</fullName>
    </submittedName>
</protein>
<dbReference type="AlphaFoldDB" id="A0A1D6HK37"/>
<evidence type="ECO:0000256" key="1">
    <source>
        <dbReference type="SAM" id="MobiDB-lite"/>
    </source>
</evidence>
<feature type="region of interest" description="Disordered" evidence="1">
    <location>
        <begin position="81"/>
        <end position="128"/>
    </location>
</feature>
<gene>
    <name evidence="3" type="ORF">ZEAMMB73_Zm00001d002318</name>
    <name evidence="2" type="ORF">ZEAMMB73_Zm00001d018010</name>
</gene>
<evidence type="ECO:0000313" key="3">
    <source>
        <dbReference type="EMBL" id="ONM13915.1"/>
    </source>
</evidence>
<sequence>IHHHPLPCRSSIDRLLLGFPPRLPALHTREELLRPTGHELPGSSSGHLRYVSRCDTGSSRCNLYYYCSLPLIDFASAVQPTRRRARPTLRQASRRRTRRRHTARRHPWPPAGTLPRRSRTLRAATTAS</sequence>
<dbReference type="EMBL" id="CM000781">
    <property type="protein sequence ID" value="AQK74807.1"/>
    <property type="molecule type" value="Genomic_DNA"/>
</dbReference>
<feature type="compositionally biased region" description="Low complexity" evidence="1">
    <location>
        <begin position="111"/>
        <end position="128"/>
    </location>
</feature>
<feature type="non-terminal residue" evidence="3">
    <location>
        <position position="1"/>
    </location>
</feature>
<organism evidence="3">
    <name type="scientific">Zea mays</name>
    <name type="common">Maize</name>
    <dbReference type="NCBI Taxonomy" id="4577"/>
    <lineage>
        <taxon>Eukaryota</taxon>
        <taxon>Viridiplantae</taxon>
        <taxon>Streptophyta</taxon>
        <taxon>Embryophyta</taxon>
        <taxon>Tracheophyta</taxon>
        <taxon>Spermatophyta</taxon>
        <taxon>Magnoliopsida</taxon>
        <taxon>Liliopsida</taxon>
        <taxon>Poales</taxon>
        <taxon>Poaceae</taxon>
        <taxon>PACMAD clade</taxon>
        <taxon>Panicoideae</taxon>
        <taxon>Andropogonodae</taxon>
        <taxon>Andropogoneae</taxon>
        <taxon>Tripsacinae</taxon>
        <taxon>Zea</taxon>
    </lineage>
</organism>
<evidence type="ECO:0000313" key="2">
    <source>
        <dbReference type="EMBL" id="AQK74807.1"/>
    </source>
</evidence>
<dbReference type="InParanoid" id="A0A1D6HK37"/>